<comment type="caution">
    <text evidence="3">The sequence shown here is derived from an EMBL/GenBank/DDBJ whole genome shotgun (WGS) entry which is preliminary data.</text>
</comment>
<reference evidence="3 4" key="1">
    <citation type="journal article" date="2016" name="Nat. Commun.">
        <title>Thousands of microbial genomes shed light on interconnected biogeochemical processes in an aquifer system.</title>
        <authorList>
            <person name="Anantharaman K."/>
            <person name="Brown C.T."/>
            <person name="Hug L.A."/>
            <person name="Sharon I."/>
            <person name="Castelle C.J."/>
            <person name="Probst A.J."/>
            <person name="Thomas B.C."/>
            <person name="Singh A."/>
            <person name="Wilkins M.J."/>
            <person name="Karaoz U."/>
            <person name="Brodie E.L."/>
            <person name="Williams K.H."/>
            <person name="Hubbard S.S."/>
            <person name="Banfield J.F."/>
        </authorList>
    </citation>
    <scope>NUCLEOTIDE SEQUENCE [LARGE SCALE GENOMIC DNA]</scope>
</reference>
<dbReference type="NCBIfam" id="TIGR04257">
    <property type="entry name" value="nanowire_3heme"/>
    <property type="match status" value="1"/>
</dbReference>
<feature type="chain" id="PRO_5009513514" description="Cytochrome c7-like domain-containing protein" evidence="1">
    <location>
        <begin position="22"/>
        <end position="124"/>
    </location>
</feature>
<name>A0A1F4Q3H6_UNCSA</name>
<evidence type="ECO:0000256" key="1">
    <source>
        <dbReference type="SAM" id="SignalP"/>
    </source>
</evidence>
<dbReference type="EMBL" id="METM01000008">
    <property type="protein sequence ID" value="OGB90440.1"/>
    <property type="molecule type" value="Genomic_DNA"/>
</dbReference>
<evidence type="ECO:0000313" key="3">
    <source>
        <dbReference type="EMBL" id="OGB90440.1"/>
    </source>
</evidence>
<dbReference type="InterPro" id="IPR029467">
    <property type="entry name" value="Cyt_c7-like"/>
</dbReference>
<proteinExistence type="predicted"/>
<dbReference type="AlphaFoldDB" id="A0A1F4Q3H6"/>
<gene>
    <name evidence="3" type="ORF">A2625_00630</name>
</gene>
<dbReference type="Pfam" id="PF14522">
    <property type="entry name" value="Cytochrome_C7"/>
    <property type="match status" value="1"/>
</dbReference>
<sequence length="124" mass="13609">MKRVICLLLCAFVLLGSAAFALKKVEFAGGKAGKVIFDHDKHISQKKVVKGCFTCHIKDVKANLFPKTIKGTVKITMKTIDEGKFCGKCHIKNGSAFAVIYTKGKENCTKCHVSQKKSEIESES</sequence>
<keyword evidence="1" id="KW-0732">Signal</keyword>
<protein>
    <recommendedName>
        <fullName evidence="2">Cytochrome c7-like domain-containing protein</fullName>
    </recommendedName>
</protein>
<accession>A0A1F4Q3H6</accession>
<evidence type="ECO:0000259" key="2">
    <source>
        <dbReference type="Pfam" id="PF14522"/>
    </source>
</evidence>
<dbReference type="SUPFAM" id="SSF48695">
    <property type="entry name" value="Multiheme cytochromes"/>
    <property type="match status" value="1"/>
</dbReference>
<evidence type="ECO:0000313" key="4">
    <source>
        <dbReference type="Proteomes" id="UP000178724"/>
    </source>
</evidence>
<dbReference type="Proteomes" id="UP000178724">
    <property type="component" value="Unassembled WGS sequence"/>
</dbReference>
<organism evidence="3 4">
    <name type="scientific">candidate division WOR-1 bacterium RIFCSPHIGHO2_01_FULL_53_15</name>
    <dbReference type="NCBI Taxonomy" id="1802564"/>
    <lineage>
        <taxon>Bacteria</taxon>
        <taxon>Bacillati</taxon>
        <taxon>Saganbacteria</taxon>
    </lineage>
</organism>
<dbReference type="InterPro" id="IPR036280">
    <property type="entry name" value="Multihaem_cyt_sf"/>
</dbReference>
<feature type="signal peptide" evidence="1">
    <location>
        <begin position="1"/>
        <end position="21"/>
    </location>
</feature>
<dbReference type="InterPro" id="IPR026352">
    <property type="entry name" value="Nanowire_3heme"/>
</dbReference>
<feature type="domain" description="Cytochrome c7-like" evidence="2">
    <location>
        <begin position="35"/>
        <end position="112"/>
    </location>
</feature>
<dbReference type="Gene3D" id="3.90.10.10">
    <property type="entry name" value="Cytochrome C3"/>
    <property type="match status" value="1"/>
</dbReference>